<reference evidence="3 4" key="1">
    <citation type="submission" date="2016-08" db="EMBL/GenBank/DDBJ databases">
        <authorList>
            <person name="Varghese N."/>
            <person name="Submissions Spin"/>
        </authorList>
    </citation>
    <scope>NUCLEOTIDE SEQUENCE [LARGE SCALE GENOMIC DNA]</scope>
    <source>
        <strain evidence="3 4">R-53116</strain>
    </source>
</reference>
<dbReference type="SUPFAM" id="SSF46785">
    <property type="entry name" value="Winged helix' DNA-binding domain"/>
    <property type="match status" value="1"/>
</dbReference>
<dbReference type="InterPro" id="IPR036388">
    <property type="entry name" value="WH-like_DNA-bd_sf"/>
</dbReference>
<dbReference type="OrthoDB" id="1903871at2"/>
<keyword evidence="3" id="KW-0238">DNA-binding</keyword>
<evidence type="ECO:0000259" key="1">
    <source>
        <dbReference type="PROSITE" id="PS50995"/>
    </source>
</evidence>
<dbReference type="Proteomes" id="UP000585749">
    <property type="component" value="Unassembled WGS sequence"/>
</dbReference>
<gene>
    <name evidence="3" type="ORF">GA0061075_1214</name>
    <name evidence="2" type="ORF">HF960_08830</name>
</gene>
<dbReference type="EMBL" id="JAAXPM010000019">
    <property type="protein sequence ID" value="NKY67745.1"/>
    <property type="molecule type" value="Genomic_DNA"/>
</dbReference>
<organism evidence="2 5">
    <name type="scientific">Weissella hellenica</name>
    <dbReference type="NCBI Taxonomy" id="46256"/>
    <lineage>
        <taxon>Bacteria</taxon>
        <taxon>Bacillati</taxon>
        <taxon>Bacillota</taxon>
        <taxon>Bacilli</taxon>
        <taxon>Lactobacillales</taxon>
        <taxon>Lactobacillaceae</taxon>
        <taxon>Weissella</taxon>
    </lineage>
</organism>
<reference evidence="2 5" key="2">
    <citation type="submission" date="2020-04" db="EMBL/GenBank/DDBJ databases">
        <title>MicrobeNet Type strains.</title>
        <authorList>
            <person name="Nicholson A.C."/>
        </authorList>
    </citation>
    <scope>NUCLEOTIDE SEQUENCE [LARGE SCALE GENOMIC DNA]</scope>
    <source>
        <strain evidence="2 5">CCUG 33494</strain>
    </source>
</reference>
<dbReference type="Pfam" id="PF12802">
    <property type="entry name" value="MarR_2"/>
    <property type="match status" value="1"/>
</dbReference>
<dbReference type="SMART" id="SM00347">
    <property type="entry name" value="HTH_MARR"/>
    <property type="match status" value="1"/>
</dbReference>
<keyword evidence="4" id="KW-1185">Reference proteome</keyword>
<dbReference type="PANTHER" id="PTHR33164">
    <property type="entry name" value="TRANSCRIPTIONAL REGULATOR, MARR FAMILY"/>
    <property type="match status" value="1"/>
</dbReference>
<dbReference type="Proteomes" id="UP000182448">
    <property type="component" value="Unassembled WGS sequence"/>
</dbReference>
<dbReference type="Gene3D" id="1.10.10.10">
    <property type="entry name" value="Winged helix-like DNA-binding domain superfamily/Winged helix DNA-binding domain"/>
    <property type="match status" value="1"/>
</dbReference>
<evidence type="ECO:0000313" key="2">
    <source>
        <dbReference type="EMBL" id="NKY67745.1"/>
    </source>
</evidence>
<dbReference type="EMBL" id="FMAW01000021">
    <property type="protein sequence ID" value="SCC13600.1"/>
    <property type="molecule type" value="Genomic_DNA"/>
</dbReference>
<comment type="caution">
    <text evidence="2">The sequence shown here is derived from an EMBL/GenBank/DDBJ whole genome shotgun (WGS) entry which is preliminary data.</text>
</comment>
<sequence>MTLVTKYINAYLSTLKYLSDTVAEPAATYDLSFEQYLIMHSVAQHDGLTLTDIVAKRQVTRAAVSRQIKMLLRKQYIWQEADAMDRRRQLLHLTHRGQKIEAALTERIEMRFEGWLLALGEERSADVLKFMMRFDEKIQVNSKG</sequence>
<dbReference type="PANTHER" id="PTHR33164:SF43">
    <property type="entry name" value="HTH-TYPE TRANSCRIPTIONAL REPRESSOR YETL"/>
    <property type="match status" value="1"/>
</dbReference>
<dbReference type="GO" id="GO:0003677">
    <property type="term" value="F:DNA binding"/>
    <property type="evidence" value="ECO:0007669"/>
    <property type="project" value="UniProtKB-KW"/>
</dbReference>
<feature type="domain" description="HTH marR-type" evidence="1">
    <location>
        <begin position="1"/>
        <end position="136"/>
    </location>
</feature>
<protein>
    <submittedName>
        <fullName evidence="3">DNA-binding transcriptional regulator, MarR family</fullName>
    </submittedName>
    <submittedName>
        <fullName evidence="2">MarR family transcriptional regulator</fullName>
    </submittedName>
</protein>
<dbReference type="InterPro" id="IPR036390">
    <property type="entry name" value="WH_DNA-bd_sf"/>
</dbReference>
<dbReference type="GO" id="GO:0006950">
    <property type="term" value="P:response to stress"/>
    <property type="evidence" value="ECO:0007669"/>
    <property type="project" value="TreeGrafter"/>
</dbReference>
<proteinExistence type="predicted"/>
<name>A0A4Y4G7C1_WEIHE</name>
<dbReference type="RefSeq" id="WP_074428083.1">
    <property type="nucleotide sequence ID" value="NZ_BJEG01000021.1"/>
</dbReference>
<dbReference type="InterPro" id="IPR000835">
    <property type="entry name" value="HTH_MarR-typ"/>
</dbReference>
<evidence type="ECO:0000313" key="4">
    <source>
        <dbReference type="Proteomes" id="UP000182448"/>
    </source>
</evidence>
<accession>A0A4Y4G7C1</accession>
<dbReference type="InterPro" id="IPR039422">
    <property type="entry name" value="MarR/SlyA-like"/>
</dbReference>
<evidence type="ECO:0000313" key="5">
    <source>
        <dbReference type="Proteomes" id="UP000585749"/>
    </source>
</evidence>
<dbReference type="PROSITE" id="PS50995">
    <property type="entry name" value="HTH_MARR_2"/>
    <property type="match status" value="1"/>
</dbReference>
<dbReference type="AlphaFoldDB" id="A0A4Y4G7C1"/>
<dbReference type="GO" id="GO:0003700">
    <property type="term" value="F:DNA-binding transcription factor activity"/>
    <property type="evidence" value="ECO:0007669"/>
    <property type="project" value="InterPro"/>
</dbReference>
<evidence type="ECO:0000313" key="3">
    <source>
        <dbReference type="EMBL" id="SCC13600.1"/>
    </source>
</evidence>